<evidence type="ECO:0000256" key="1">
    <source>
        <dbReference type="SAM" id="MobiDB-lite"/>
    </source>
</evidence>
<organism evidence="2 3">
    <name type="scientific">Dreissena polymorpha</name>
    <name type="common">Zebra mussel</name>
    <name type="synonym">Mytilus polymorpha</name>
    <dbReference type="NCBI Taxonomy" id="45954"/>
    <lineage>
        <taxon>Eukaryota</taxon>
        <taxon>Metazoa</taxon>
        <taxon>Spiralia</taxon>
        <taxon>Lophotrochozoa</taxon>
        <taxon>Mollusca</taxon>
        <taxon>Bivalvia</taxon>
        <taxon>Autobranchia</taxon>
        <taxon>Heteroconchia</taxon>
        <taxon>Euheterodonta</taxon>
        <taxon>Imparidentia</taxon>
        <taxon>Neoheterodontei</taxon>
        <taxon>Myida</taxon>
        <taxon>Dreissenoidea</taxon>
        <taxon>Dreissenidae</taxon>
        <taxon>Dreissena</taxon>
    </lineage>
</organism>
<name>A0A9D4BP22_DREPO</name>
<proteinExistence type="predicted"/>
<evidence type="ECO:0000313" key="2">
    <source>
        <dbReference type="EMBL" id="KAH3702123.1"/>
    </source>
</evidence>
<dbReference type="AlphaFoldDB" id="A0A9D4BP22"/>
<dbReference type="EMBL" id="JAIWYP010000015">
    <property type="protein sequence ID" value="KAH3702123.1"/>
    <property type="molecule type" value="Genomic_DNA"/>
</dbReference>
<reference evidence="2" key="2">
    <citation type="submission" date="2020-11" db="EMBL/GenBank/DDBJ databases">
        <authorList>
            <person name="McCartney M.A."/>
            <person name="Auch B."/>
            <person name="Kono T."/>
            <person name="Mallez S."/>
            <person name="Becker A."/>
            <person name="Gohl D.M."/>
            <person name="Silverstein K.A.T."/>
            <person name="Koren S."/>
            <person name="Bechman K.B."/>
            <person name="Herman A."/>
            <person name="Abrahante J.E."/>
            <person name="Garbe J."/>
        </authorList>
    </citation>
    <scope>NUCLEOTIDE SEQUENCE</scope>
    <source>
        <strain evidence="2">Duluth1</strain>
        <tissue evidence="2">Whole animal</tissue>
    </source>
</reference>
<sequence length="85" mass="9223">MEVKDNAKDHVHHILFISQSQTFCENLGFISQNASGFQESVERTPGRKRSAGASDSNGTVITSKKVRSGGDSPVNITTDRMADAR</sequence>
<dbReference type="Proteomes" id="UP000828390">
    <property type="component" value="Unassembled WGS sequence"/>
</dbReference>
<gene>
    <name evidence="2" type="ORF">DPMN_077127</name>
</gene>
<reference evidence="2" key="1">
    <citation type="journal article" date="2019" name="bioRxiv">
        <title>The Genome of the Zebra Mussel, Dreissena polymorpha: A Resource for Invasive Species Research.</title>
        <authorList>
            <person name="McCartney M.A."/>
            <person name="Auch B."/>
            <person name="Kono T."/>
            <person name="Mallez S."/>
            <person name="Zhang Y."/>
            <person name="Obille A."/>
            <person name="Becker A."/>
            <person name="Abrahante J.E."/>
            <person name="Garbe J."/>
            <person name="Badalamenti J.P."/>
            <person name="Herman A."/>
            <person name="Mangelson H."/>
            <person name="Liachko I."/>
            <person name="Sullivan S."/>
            <person name="Sone E.D."/>
            <person name="Koren S."/>
            <person name="Silverstein K.A.T."/>
            <person name="Beckman K.B."/>
            <person name="Gohl D.M."/>
        </authorList>
    </citation>
    <scope>NUCLEOTIDE SEQUENCE</scope>
    <source>
        <strain evidence="2">Duluth1</strain>
        <tissue evidence="2">Whole animal</tissue>
    </source>
</reference>
<keyword evidence="3" id="KW-1185">Reference proteome</keyword>
<feature type="region of interest" description="Disordered" evidence="1">
    <location>
        <begin position="36"/>
        <end position="85"/>
    </location>
</feature>
<comment type="caution">
    <text evidence="2">The sequence shown here is derived from an EMBL/GenBank/DDBJ whole genome shotgun (WGS) entry which is preliminary data.</text>
</comment>
<feature type="compositionally biased region" description="Polar residues" evidence="1">
    <location>
        <begin position="53"/>
        <end position="62"/>
    </location>
</feature>
<evidence type="ECO:0000313" key="3">
    <source>
        <dbReference type="Proteomes" id="UP000828390"/>
    </source>
</evidence>
<protein>
    <submittedName>
        <fullName evidence="2">Uncharacterized protein</fullName>
    </submittedName>
</protein>
<accession>A0A9D4BP22</accession>